<accession>A0AAJ0GIC7</accession>
<dbReference type="Proteomes" id="UP001271007">
    <property type="component" value="Unassembled WGS sequence"/>
</dbReference>
<organism evidence="3 4">
    <name type="scientific">Extremus antarcticus</name>
    <dbReference type="NCBI Taxonomy" id="702011"/>
    <lineage>
        <taxon>Eukaryota</taxon>
        <taxon>Fungi</taxon>
        <taxon>Dikarya</taxon>
        <taxon>Ascomycota</taxon>
        <taxon>Pezizomycotina</taxon>
        <taxon>Dothideomycetes</taxon>
        <taxon>Dothideomycetidae</taxon>
        <taxon>Mycosphaerellales</taxon>
        <taxon>Extremaceae</taxon>
        <taxon>Extremus</taxon>
    </lineage>
</organism>
<name>A0AAJ0GIC7_9PEZI</name>
<sequence>MKATLLLSAITGILLCSPAAGRLHVPYHHHARRSFTTESASPATTTSRLLDGVVNAVVEGEGVPTTRELGAPVTSDSTSASAEVTPSASAEVTPSASAEITTASSTTVISTITSGTSTYTTTMVMEASVTSSSETSCPVTAPTTTPAPYTWPETPYDDSDIPVLDGSIVLYPDVGDPKSYNSSGNCVNLDGLIDGTAPINPKVTLTERQISRQANGD</sequence>
<comment type="caution">
    <text evidence="3">The sequence shown here is derived from an EMBL/GenBank/DDBJ whole genome shotgun (WGS) entry which is preliminary data.</text>
</comment>
<feature type="region of interest" description="Disordered" evidence="1">
    <location>
        <begin position="62"/>
        <end position="88"/>
    </location>
</feature>
<evidence type="ECO:0000313" key="3">
    <source>
        <dbReference type="EMBL" id="KAK3058119.1"/>
    </source>
</evidence>
<dbReference type="AlphaFoldDB" id="A0AAJ0GIC7"/>
<evidence type="ECO:0000256" key="1">
    <source>
        <dbReference type="SAM" id="MobiDB-lite"/>
    </source>
</evidence>
<keyword evidence="2" id="KW-0732">Signal</keyword>
<dbReference type="EMBL" id="JAWDJX010000002">
    <property type="protein sequence ID" value="KAK3058119.1"/>
    <property type="molecule type" value="Genomic_DNA"/>
</dbReference>
<reference evidence="3" key="1">
    <citation type="submission" date="2023-04" db="EMBL/GenBank/DDBJ databases">
        <title>Black Yeasts Isolated from many extreme environments.</title>
        <authorList>
            <person name="Coleine C."/>
            <person name="Stajich J.E."/>
            <person name="Selbmann L."/>
        </authorList>
    </citation>
    <scope>NUCLEOTIDE SEQUENCE</scope>
    <source>
        <strain evidence="3">CCFEE 5312</strain>
    </source>
</reference>
<proteinExistence type="predicted"/>
<evidence type="ECO:0000313" key="4">
    <source>
        <dbReference type="Proteomes" id="UP001271007"/>
    </source>
</evidence>
<keyword evidence="4" id="KW-1185">Reference proteome</keyword>
<feature type="signal peptide" evidence="2">
    <location>
        <begin position="1"/>
        <end position="21"/>
    </location>
</feature>
<evidence type="ECO:0000256" key="2">
    <source>
        <dbReference type="SAM" id="SignalP"/>
    </source>
</evidence>
<feature type="chain" id="PRO_5042488167" evidence="2">
    <location>
        <begin position="22"/>
        <end position="217"/>
    </location>
</feature>
<feature type="compositionally biased region" description="Polar residues" evidence="1">
    <location>
        <begin position="74"/>
        <end position="88"/>
    </location>
</feature>
<protein>
    <submittedName>
        <fullName evidence="3">Uncharacterized protein</fullName>
    </submittedName>
</protein>
<gene>
    <name evidence="3" type="ORF">LTR09_001197</name>
</gene>